<dbReference type="Proteomes" id="UP000261082">
    <property type="component" value="Unassembled WGS sequence"/>
</dbReference>
<dbReference type="AlphaFoldDB" id="A0A3E1QC12"/>
<sequence>MCPKLEVTLKSFPKNFSMVLAFAGDSTITKFFAIYIFVWVTKVCDFFYSIVYLLKFRLPLTRYKPKNQEITGVNFNTICHMIQFYKHRKYLVLRLILIGTVFFLFQSCQSLADVPTFSNNNTIHVVIEIPAGTNAKIEYNKELKKLKVDQRDGKDRIIEYLPYPGNYGFIPSTYSDSSKGGDGDPLDALVISSSLLSGSVVETIPIGVLKILDNGEQDYKVICIPSEKRLQTVPASTFTEFTEKYPNALKIIELWFSNYDTVDTVTIEGWGDEKEALAEIKKVLKQ</sequence>
<keyword evidence="4" id="KW-0378">Hydrolase</keyword>
<accession>A0A3E1QC12</accession>
<dbReference type="SUPFAM" id="SSF50324">
    <property type="entry name" value="Inorganic pyrophosphatase"/>
    <property type="match status" value="1"/>
</dbReference>
<dbReference type="GO" id="GO:0005737">
    <property type="term" value="C:cytoplasm"/>
    <property type="evidence" value="ECO:0007669"/>
    <property type="project" value="InterPro"/>
</dbReference>
<comment type="cofactor">
    <cofactor evidence="1">
        <name>Mg(2+)</name>
        <dbReference type="ChEBI" id="CHEBI:18420"/>
    </cofactor>
</comment>
<dbReference type="Gene3D" id="3.90.80.10">
    <property type="entry name" value="Inorganic pyrophosphatase"/>
    <property type="match status" value="1"/>
</dbReference>
<dbReference type="EMBL" id="QVID01000001">
    <property type="protein sequence ID" value="RFN59677.1"/>
    <property type="molecule type" value="Genomic_DNA"/>
</dbReference>
<proteinExistence type="predicted"/>
<evidence type="ECO:0000256" key="3">
    <source>
        <dbReference type="ARBA" id="ARBA00022723"/>
    </source>
</evidence>
<evidence type="ECO:0000256" key="2">
    <source>
        <dbReference type="ARBA" id="ARBA00012146"/>
    </source>
</evidence>
<dbReference type="PROSITE" id="PS00387">
    <property type="entry name" value="PPASE"/>
    <property type="match status" value="1"/>
</dbReference>
<organism evidence="7 8">
    <name type="scientific">Marixanthomonas ophiurae</name>
    <dbReference type="NCBI Taxonomy" id="387659"/>
    <lineage>
        <taxon>Bacteria</taxon>
        <taxon>Pseudomonadati</taxon>
        <taxon>Bacteroidota</taxon>
        <taxon>Flavobacteriia</taxon>
        <taxon>Flavobacteriales</taxon>
        <taxon>Flavobacteriaceae</taxon>
        <taxon>Marixanthomonas</taxon>
    </lineage>
</organism>
<keyword evidence="6" id="KW-1133">Transmembrane helix</keyword>
<evidence type="ECO:0000256" key="5">
    <source>
        <dbReference type="ARBA" id="ARBA00022842"/>
    </source>
</evidence>
<evidence type="ECO:0000256" key="4">
    <source>
        <dbReference type="ARBA" id="ARBA00022801"/>
    </source>
</evidence>
<keyword evidence="3" id="KW-0479">Metal-binding</keyword>
<name>A0A3E1QC12_9FLAO</name>
<evidence type="ECO:0000256" key="6">
    <source>
        <dbReference type="SAM" id="Phobius"/>
    </source>
</evidence>
<evidence type="ECO:0000313" key="8">
    <source>
        <dbReference type="Proteomes" id="UP000261082"/>
    </source>
</evidence>
<dbReference type="GO" id="GO:0000287">
    <property type="term" value="F:magnesium ion binding"/>
    <property type="evidence" value="ECO:0007669"/>
    <property type="project" value="InterPro"/>
</dbReference>
<dbReference type="PANTHER" id="PTHR10286">
    <property type="entry name" value="INORGANIC PYROPHOSPHATASE"/>
    <property type="match status" value="1"/>
</dbReference>
<comment type="caution">
    <text evidence="7">The sequence shown here is derived from an EMBL/GenBank/DDBJ whole genome shotgun (WGS) entry which is preliminary data.</text>
</comment>
<gene>
    <name evidence="7" type="ORF">DZ858_06375</name>
</gene>
<dbReference type="InterPro" id="IPR036649">
    <property type="entry name" value="Pyrophosphatase_sf"/>
</dbReference>
<keyword evidence="5" id="KW-0460">Magnesium</keyword>
<dbReference type="Pfam" id="PF00719">
    <property type="entry name" value="Pyrophosphatase"/>
    <property type="match status" value="1"/>
</dbReference>
<keyword evidence="6" id="KW-0472">Membrane</keyword>
<dbReference type="InterPro" id="IPR008162">
    <property type="entry name" value="Pyrophosphatase"/>
</dbReference>
<dbReference type="GO" id="GO:0006796">
    <property type="term" value="P:phosphate-containing compound metabolic process"/>
    <property type="evidence" value="ECO:0007669"/>
    <property type="project" value="InterPro"/>
</dbReference>
<dbReference type="GO" id="GO:0004427">
    <property type="term" value="F:inorganic diphosphate phosphatase activity"/>
    <property type="evidence" value="ECO:0007669"/>
    <property type="project" value="UniProtKB-EC"/>
</dbReference>
<feature type="transmembrane region" description="Helical" evidence="6">
    <location>
        <begin position="91"/>
        <end position="112"/>
    </location>
</feature>
<keyword evidence="8" id="KW-1185">Reference proteome</keyword>
<dbReference type="EC" id="3.6.1.1" evidence="2"/>
<evidence type="ECO:0000313" key="7">
    <source>
        <dbReference type="EMBL" id="RFN59677.1"/>
    </source>
</evidence>
<evidence type="ECO:0000256" key="1">
    <source>
        <dbReference type="ARBA" id="ARBA00001946"/>
    </source>
</evidence>
<keyword evidence="6" id="KW-0812">Transmembrane</keyword>
<protein>
    <recommendedName>
        <fullName evidence="2">inorganic diphosphatase</fullName>
        <ecNumber evidence="2">3.6.1.1</ecNumber>
    </recommendedName>
</protein>
<feature type="transmembrane region" description="Helical" evidence="6">
    <location>
        <begin position="32"/>
        <end position="54"/>
    </location>
</feature>
<reference evidence="7 8" key="1">
    <citation type="journal article" date="2007" name="Int. J. Syst. Evol. Microbiol.">
        <title>Marixanthomonas ophiurae gen. nov., sp. nov., a marine bacterium of the family Flavobacteriaceae isolated from a deep-sea brittle star.</title>
        <authorList>
            <person name="Romanenko L.A."/>
            <person name="Uchino M."/>
            <person name="Frolova G.M."/>
            <person name="Mikhailov V.V."/>
        </authorList>
    </citation>
    <scope>NUCLEOTIDE SEQUENCE [LARGE SCALE GENOMIC DNA]</scope>
    <source>
        <strain evidence="7 8">KMM 3046</strain>
    </source>
</reference>